<name>F2KMS1_ARCVS</name>
<dbReference type="EMBL" id="CP002588">
    <property type="protein sequence ID" value="AEA46095.1"/>
    <property type="molecule type" value="Genomic_DNA"/>
</dbReference>
<dbReference type="RefSeq" id="WP_013682771.1">
    <property type="nucleotide sequence ID" value="NC_015320.1"/>
</dbReference>
<sequence>MFTQIAWLIKNLRGVLYFKEDQTIVDFVAKKFRYRNVGVPRWLAEEIGEKIEKKPFVKIDYPFEDVRQFVESLNPSPEVETIALASCYLCPVLTSARDYRELKPFAINEVYVGEIGDIGDKDLKLHLRIADYSVTDFYVWATTALYESVKHGKLEEHIKERAERIKKDKKRYWRVAKESGDTFIAYLDLSRLLSNISEMPEIAACAFGIVTAVILR</sequence>
<organism evidence="1 2">
    <name type="scientific">Archaeoglobus veneficus (strain DSM 11195 / SNP6)</name>
    <dbReference type="NCBI Taxonomy" id="693661"/>
    <lineage>
        <taxon>Archaea</taxon>
        <taxon>Methanobacteriati</taxon>
        <taxon>Methanobacteriota</taxon>
        <taxon>Archaeoglobi</taxon>
        <taxon>Archaeoglobales</taxon>
        <taxon>Archaeoglobaceae</taxon>
        <taxon>Archaeoglobus</taxon>
    </lineage>
</organism>
<dbReference type="KEGG" id="ave:Arcve_0052"/>
<accession>F2KMS1</accession>
<keyword evidence="2" id="KW-1185">Reference proteome</keyword>
<evidence type="ECO:0000313" key="2">
    <source>
        <dbReference type="Proteomes" id="UP000008136"/>
    </source>
</evidence>
<proteinExistence type="predicted"/>
<gene>
    <name evidence="1" type="ordered locus">Arcve_0052</name>
</gene>
<dbReference type="AlphaFoldDB" id="F2KMS1"/>
<dbReference type="GeneID" id="10393143"/>
<protein>
    <submittedName>
        <fullName evidence="1">Uncharacterized protein</fullName>
    </submittedName>
</protein>
<dbReference type="HOGENOM" id="CLU_1275255_0_0_2"/>
<evidence type="ECO:0000313" key="1">
    <source>
        <dbReference type="EMBL" id="AEA46095.1"/>
    </source>
</evidence>
<dbReference type="eggNOG" id="arCOG07460">
    <property type="taxonomic scope" value="Archaea"/>
</dbReference>
<dbReference type="Proteomes" id="UP000008136">
    <property type="component" value="Chromosome"/>
</dbReference>
<dbReference type="OrthoDB" id="15530at2157"/>
<reference evidence="1 2" key="1">
    <citation type="submission" date="2011-03" db="EMBL/GenBank/DDBJ databases">
        <title>The complete genome of Archaeoglobus veneficus SNP6.</title>
        <authorList>
            <consortium name="US DOE Joint Genome Institute (JGI-PGF)"/>
            <person name="Lucas S."/>
            <person name="Copeland A."/>
            <person name="Lapidus A."/>
            <person name="Bruce D."/>
            <person name="Goodwin L."/>
            <person name="Pitluck S."/>
            <person name="Kyrpides N."/>
            <person name="Mavromatis K."/>
            <person name="Pagani I."/>
            <person name="Ivanova N."/>
            <person name="Mikhailova N."/>
            <person name="Lu M."/>
            <person name="Detter J.C."/>
            <person name="Tapia R."/>
            <person name="Han C."/>
            <person name="Land M."/>
            <person name="Hauser L."/>
            <person name="Markowitz V."/>
            <person name="Cheng J.-F."/>
            <person name="Hugenholtz P."/>
            <person name="Woyke T."/>
            <person name="Wu D."/>
            <person name="Spring S."/>
            <person name="Brambilla E."/>
            <person name="Klenk H.-P."/>
            <person name="Eisen J.A."/>
        </authorList>
    </citation>
    <scope>NUCLEOTIDE SEQUENCE [LARGE SCALE GENOMIC DNA]</scope>
    <source>
        <strain>SNP6</strain>
    </source>
</reference>